<feature type="transmembrane region" description="Helical" evidence="1">
    <location>
        <begin position="136"/>
        <end position="163"/>
    </location>
</feature>
<proteinExistence type="predicted"/>
<accession>A0A075CZL3</accession>
<dbReference type="RefSeq" id="YP_009052005.1">
    <property type="nucleotide sequence ID" value="NC_024696.1"/>
</dbReference>
<dbReference type="OrthoDB" id="37534at10239"/>
<evidence type="ECO:0000313" key="2">
    <source>
        <dbReference type="EMBL" id="AHC02848.1"/>
    </source>
</evidence>
<reference evidence="2 3" key="1">
    <citation type="submission" date="2013-11" db="EMBL/GenBank/DDBJ databases">
        <title>Genome sequence of elephant endotheliotropic herpesvirus 5.</title>
        <authorList>
            <person name="Wilkie G.S."/>
            <person name="Davison A.J."/>
            <person name="Denk D."/>
            <person name="Kerr K."/>
            <person name="Redrobe S."/>
            <person name="Steinbach F."/>
            <person name="Dastjerdi A."/>
        </authorList>
    </citation>
    <scope>NUCLEOTIDE SEQUENCE [LARGE SCALE GENOMIC DNA]</scope>
    <source>
        <strain evidence="2 3">Vijay</strain>
    </source>
</reference>
<sequence length="171" mass="19046">MRKLKKILKLLKKLNNDCCNPDDEYINVSASTNSVIPTCDYMSKITGGLPSLDSSYVHSKNCLCECPGSLVSPDLIDEKTITIKSGCSSKGSKKKRCTDGLESSEKASKSTFTSKLRTNKFLKPSWPLFSNTSTKLYIAVAFICCTCLMITLLILKYLSIYIFKNDTVTYF</sequence>
<dbReference type="GeneID" id="20098484"/>
<keyword evidence="3" id="KW-1185">Reference proteome</keyword>
<dbReference type="Proteomes" id="UP000152474">
    <property type="component" value="Segment"/>
</dbReference>
<dbReference type="EMBL" id="KF921519">
    <property type="protein sequence ID" value="AHC02848.1"/>
    <property type="molecule type" value="Genomic_DNA"/>
</dbReference>
<gene>
    <name evidence="2" type="primary">EE8</name>
</gene>
<keyword evidence="1" id="KW-1133">Transmembrane helix</keyword>
<keyword evidence="1" id="KW-0472">Membrane</keyword>
<evidence type="ECO:0000256" key="1">
    <source>
        <dbReference type="SAM" id="Phobius"/>
    </source>
</evidence>
<keyword evidence="1" id="KW-0812">Transmembrane</keyword>
<organism evidence="2 3">
    <name type="scientific">Elephant endotheliotropic herpesvirus 5</name>
    <dbReference type="NCBI Taxonomy" id="768738"/>
    <lineage>
        <taxon>Viruses</taxon>
        <taxon>Duplodnaviria</taxon>
        <taxon>Heunggongvirae</taxon>
        <taxon>Peploviricota</taxon>
        <taxon>Herviviricetes</taxon>
        <taxon>Herpesvirales</taxon>
        <taxon>Orthoherpesviridae</taxon>
        <taxon>Betaherpesvirinae</taxon>
        <taxon>Proboscivirus</taxon>
    </lineage>
</organism>
<dbReference type="KEGG" id="vg:20098484"/>
<evidence type="ECO:0000313" key="3">
    <source>
        <dbReference type="Proteomes" id="UP000152474"/>
    </source>
</evidence>
<name>A0A075CZL3_9BETA</name>
<protein>
    <submittedName>
        <fullName evidence="2">Protein EE8</fullName>
    </submittedName>
</protein>